<organism evidence="4 5">
    <name type="scientific">Pusillimonas minor</name>
    <dbReference type="NCBI Taxonomy" id="2697024"/>
    <lineage>
        <taxon>Bacteria</taxon>
        <taxon>Pseudomonadati</taxon>
        <taxon>Pseudomonadota</taxon>
        <taxon>Betaproteobacteria</taxon>
        <taxon>Burkholderiales</taxon>
        <taxon>Alcaligenaceae</taxon>
        <taxon>Pusillimonas</taxon>
    </lineage>
</organism>
<dbReference type="RefSeq" id="WP_185778549.1">
    <property type="nucleotide sequence ID" value="NZ_JACJUU010000001.1"/>
</dbReference>
<evidence type="ECO:0000259" key="3">
    <source>
        <dbReference type="Pfam" id="PF09375"/>
    </source>
</evidence>
<evidence type="ECO:0000256" key="1">
    <source>
        <dbReference type="ARBA" id="ARBA00004196"/>
    </source>
</evidence>
<dbReference type="GO" id="GO:0030313">
    <property type="term" value="C:cell envelope"/>
    <property type="evidence" value="ECO:0007669"/>
    <property type="project" value="UniProtKB-SubCell"/>
</dbReference>
<reference evidence="4 5" key="1">
    <citation type="submission" date="2020-08" db="EMBL/GenBank/DDBJ databases">
        <title>Paraeoetvoesia sp. YC-7-48 draft genome sequence.</title>
        <authorList>
            <person name="Yao L."/>
        </authorList>
    </citation>
    <scope>NUCLEOTIDE SEQUENCE [LARGE SCALE GENOMIC DNA]</scope>
    <source>
        <strain evidence="5">YC-7-48</strain>
    </source>
</reference>
<dbReference type="Gene3D" id="1.20.1420.20">
    <property type="entry name" value="M75 peptidase, HXXE motif"/>
    <property type="match status" value="1"/>
</dbReference>
<proteinExistence type="predicted"/>
<gene>
    <name evidence="4" type="ORF">GTU67_02255</name>
</gene>
<evidence type="ECO:0000313" key="4">
    <source>
        <dbReference type="EMBL" id="MBC2768736.1"/>
    </source>
</evidence>
<dbReference type="Proteomes" id="UP000545386">
    <property type="component" value="Unassembled WGS sequence"/>
</dbReference>
<name>A0A842HKC4_9BURK</name>
<dbReference type="EMBL" id="JACJUU010000001">
    <property type="protein sequence ID" value="MBC2768736.1"/>
    <property type="molecule type" value="Genomic_DNA"/>
</dbReference>
<dbReference type="CDD" id="cd14659">
    <property type="entry name" value="Imelysin-like_IPPA"/>
    <property type="match status" value="1"/>
</dbReference>
<dbReference type="AlphaFoldDB" id="A0A842HKC4"/>
<comment type="subcellular location">
    <subcellularLocation>
        <location evidence="1">Cell envelope</location>
    </subcellularLocation>
</comment>
<dbReference type="InterPro" id="IPR018976">
    <property type="entry name" value="Imelysin-like"/>
</dbReference>
<keyword evidence="5" id="KW-1185">Reference proteome</keyword>
<protein>
    <submittedName>
        <fullName evidence="4">Imelysin family protein</fullName>
    </submittedName>
</protein>
<evidence type="ECO:0000256" key="2">
    <source>
        <dbReference type="ARBA" id="ARBA00022729"/>
    </source>
</evidence>
<dbReference type="InterPro" id="IPR038352">
    <property type="entry name" value="Imelysin_sf"/>
</dbReference>
<evidence type="ECO:0000313" key="5">
    <source>
        <dbReference type="Proteomes" id="UP000545386"/>
    </source>
</evidence>
<dbReference type="Pfam" id="PF09375">
    <property type="entry name" value="Peptidase_M75"/>
    <property type="match status" value="1"/>
</dbReference>
<keyword evidence="2" id="KW-0732">Signal</keyword>
<comment type="caution">
    <text evidence="4">The sequence shown here is derived from an EMBL/GenBank/DDBJ whole genome shotgun (WGS) entry which is preliminary data.</text>
</comment>
<accession>A0A842HKC4</accession>
<dbReference type="InterPro" id="IPR034984">
    <property type="entry name" value="Imelysin-like_IPPA"/>
</dbReference>
<feature type="domain" description="Imelysin-like" evidence="3">
    <location>
        <begin position="21"/>
        <end position="258"/>
    </location>
</feature>
<sequence length="324" mass="34957">MQRSHVVDNNQVGQRWAEAYIQPALARFTQAANQLAIEIKGACEVPGSKSGDRLAEAFNSMVTAWSRILFLRFGPLVEANRYERISFWPDVRNVSLRQLPKVIAQYKSGQAPDLSAQSVAVQGLPALEYVLYRDGGVLQAGASAASADKAMQAQCDYAVAVAHNLTNTGKQLEHAWSLQGGYGGAFVQPRPAAAYRSTEEVLSEGIKAMSTGLQFISDIQIKPALTSDNVKLLPYWRSDQTIAALRAGMAGVREFMQVGQLSLGDQAWAGQQFLAELKRAETLLQGPEDLQAVVLILDNARALLVQDIAPAAGVALGFNALDGD</sequence>